<dbReference type="Pfam" id="PF02116">
    <property type="entry name" value="STE2"/>
    <property type="match status" value="1"/>
</dbReference>
<gene>
    <name evidence="2" type="ORF">VHEMI06030</name>
</gene>
<dbReference type="AlphaFoldDB" id="A0A0A1SZJ6"/>
<keyword evidence="1" id="KW-0472">Membrane</keyword>
<sequence length="330" mass="36138">MEQLPLQSSFDPYTQNATILASDGITSIAIPIPDIDFYNDSNLATSANYGAQLGATVVMLFVVLFMTPSVKLRRLLTILHISGLVISIVRMSLLYTSMHAHANRFYETWAQDYRNIPASDTRIAVVATTFSMVQVAVTEAALMSQAWTMVTFWPPSVKYTVSVTSVIVTLLTLGSRFALVVIQNRAIITLIPPVYFSWGFNWAIIMNTASIFWFCAIFNAKLLFHMISNRGILPNRSTVTPMEVLIMANGVLMLIPSVFAGLEWSKGIDFEVGSLTVTSVVIILPLGSLAAQRISASSMLDGSANSGSNYQTPSDVSLTFVKRPFASHSN</sequence>
<feature type="transmembrane region" description="Helical" evidence="1">
    <location>
        <begin position="244"/>
        <end position="262"/>
    </location>
</feature>
<dbReference type="EMBL" id="CDHN01000003">
    <property type="protein sequence ID" value="CEJ90231.1"/>
    <property type="molecule type" value="Genomic_DNA"/>
</dbReference>
<keyword evidence="1" id="KW-1133">Transmembrane helix</keyword>
<name>A0A0A1SZJ6_9HYPO</name>
<evidence type="ECO:0000256" key="1">
    <source>
        <dbReference type="SAM" id="Phobius"/>
    </source>
</evidence>
<feature type="transmembrane region" description="Helical" evidence="1">
    <location>
        <begin position="49"/>
        <end position="68"/>
    </location>
</feature>
<organism evidence="2 3">
    <name type="scientific">[Torrubiella] hemipterigena</name>
    <dbReference type="NCBI Taxonomy" id="1531966"/>
    <lineage>
        <taxon>Eukaryota</taxon>
        <taxon>Fungi</taxon>
        <taxon>Dikarya</taxon>
        <taxon>Ascomycota</taxon>
        <taxon>Pezizomycotina</taxon>
        <taxon>Sordariomycetes</taxon>
        <taxon>Hypocreomycetidae</taxon>
        <taxon>Hypocreales</taxon>
        <taxon>Clavicipitaceae</taxon>
        <taxon>Clavicipitaceae incertae sedis</taxon>
        <taxon>'Torrubiella' clade</taxon>
    </lineage>
</organism>
<feature type="transmembrane region" description="Helical" evidence="1">
    <location>
        <begin position="159"/>
        <end position="182"/>
    </location>
</feature>
<protein>
    <recommendedName>
        <fullName evidence="4">Pheromone receptor</fullName>
    </recommendedName>
</protein>
<evidence type="ECO:0000313" key="3">
    <source>
        <dbReference type="Proteomes" id="UP000039046"/>
    </source>
</evidence>
<accession>A0A0A1SZJ6</accession>
<proteinExistence type="predicted"/>
<dbReference type="PANTHER" id="PTHR28009:SF1">
    <property type="entry name" value="PHEROMONE ALPHA FACTOR RECEPTOR"/>
    <property type="match status" value="1"/>
</dbReference>
<dbReference type="Proteomes" id="UP000039046">
    <property type="component" value="Unassembled WGS sequence"/>
</dbReference>
<feature type="transmembrane region" description="Helical" evidence="1">
    <location>
        <begin position="274"/>
        <end position="291"/>
    </location>
</feature>
<keyword evidence="1" id="KW-0812">Transmembrane</keyword>
<dbReference type="GO" id="GO:0000750">
    <property type="term" value="P:pheromone-dependent signal transduction involved in conjugation with cellular fusion"/>
    <property type="evidence" value="ECO:0007669"/>
    <property type="project" value="TreeGrafter"/>
</dbReference>
<keyword evidence="3" id="KW-1185">Reference proteome</keyword>
<feature type="transmembrane region" description="Helical" evidence="1">
    <location>
        <begin position="202"/>
        <end position="224"/>
    </location>
</feature>
<dbReference type="GO" id="GO:0004932">
    <property type="term" value="F:mating-type factor pheromone receptor activity"/>
    <property type="evidence" value="ECO:0007669"/>
    <property type="project" value="InterPro"/>
</dbReference>
<dbReference type="CDD" id="cd14939">
    <property type="entry name" value="7tmD_STE2"/>
    <property type="match status" value="1"/>
</dbReference>
<evidence type="ECO:0000313" key="2">
    <source>
        <dbReference type="EMBL" id="CEJ90231.1"/>
    </source>
</evidence>
<dbReference type="InterPro" id="IPR027458">
    <property type="entry name" value="STE2_TM1-TM2_sf"/>
</dbReference>
<reference evidence="2 3" key="1">
    <citation type="journal article" date="2015" name="Genome Announc.">
        <title>Draft Genome Sequence and Gene Annotation of the Entomopathogenic Fungus Verticillium hemipterigenum.</title>
        <authorList>
            <person name="Horn F."/>
            <person name="Habel A."/>
            <person name="Scharf D.H."/>
            <person name="Dworschak J."/>
            <person name="Brakhage A.A."/>
            <person name="Guthke R."/>
            <person name="Hertweck C."/>
            <person name="Linde J."/>
        </authorList>
    </citation>
    <scope>NUCLEOTIDE SEQUENCE [LARGE SCALE GENOMIC DNA]</scope>
</reference>
<dbReference type="Gene3D" id="1.10.287.920">
    <property type="entry name" value="Pheromone alpha factor receptor"/>
    <property type="match status" value="1"/>
</dbReference>
<dbReference type="InterPro" id="IPR000366">
    <property type="entry name" value="GPCR_STE2"/>
</dbReference>
<dbReference type="HOGENOM" id="CLU_035056_0_1_1"/>
<dbReference type="STRING" id="1531966.A0A0A1SZJ6"/>
<evidence type="ECO:0008006" key="4">
    <source>
        <dbReference type="Google" id="ProtNLM"/>
    </source>
</evidence>
<dbReference type="GO" id="GO:0038038">
    <property type="term" value="C:G protein-coupled receptor homodimeric complex"/>
    <property type="evidence" value="ECO:0007669"/>
    <property type="project" value="TreeGrafter"/>
</dbReference>
<dbReference type="PANTHER" id="PTHR28009">
    <property type="entry name" value="PHEROMONE ALPHA FACTOR RECEPTOR"/>
    <property type="match status" value="1"/>
</dbReference>
<feature type="transmembrane region" description="Helical" evidence="1">
    <location>
        <begin position="75"/>
        <end position="95"/>
    </location>
</feature>